<keyword evidence="2" id="KW-1185">Reference proteome</keyword>
<gene>
    <name evidence="1" type="ORF">Bhyg_01953</name>
</gene>
<organism evidence="1 2">
    <name type="scientific">Pseudolycoriella hygida</name>
    <dbReference type="NCBI Taxonomy" id="35572"/>
    <lineage>
        <taxon>Eukaryota</taxon>
        <taxon>Metazoa</taxon>
        <taxon>Ecdysozoa</taxon>
        <taxon>Arthropoda</taxon>
        <taxon>Hexapoda</taxon>
        <taxon>Insecta</taxon>
        <taxon>Pterygota</taxon>
        <taxon>Neoptera</taxon>
        <taxon>Endopterygota</taxon>
        <taxon>Diptera</taxon>
        <taxon>Nematocera</taxon>
        <taxon>Sciaroidea</taxon>
        <taxon>Sciaridae</taxon>
        <taxon>Pseudolycoriella</taxon>
    </lineage>
</organism>
<dbReference type="EMBL" id="WJQU01000001">
    <property type="protein sequence ID" value="KAJ6646739.1"/>
    <property type="molecule type" value="Genomic_DNA"/>
</dbReference>
<dbReference type="Proteomes" id="UP001151699">
    <property type="component" value="Chromosome A"/>
</dbReference>
<protein>
    <submittedName>
        <fullName evidence="1">Uncharacterized protein</fullName>
    </submittedName>
</protein>
<reference evidence="1" key="1">
    <citation type="submission" date="2022-07" db="EMBL/GenBank/DDBJ databases">
        <authorList>
            <person name="Trinca V."/>
            <person name="Uliana J.V.C."/>
            <person name="Torres T.T."/>
            <person name="Ward R.J."/>
            <person name="Monesi N."/>
        </authorList>
    </citation>
    <scope>NUCLEOTIDE SEQUENCE</scope>
    <source>
        <strain evidence="1">HSMRA1968</strain>
        <tissue evidence="1">Whole embryos</tissue>
    </source>
</reference>
<evidence type="ECO:0000313" key="2">
    <source>
        <dbReference type="Proteomes" id="UP001151699"/>
    </source>
</evidence>
<dbReference type="AlphaFoldDB" id="A0A9Q0NAN1"/>
<proteinExistence type="predicted"/>
<sequence length="59" mass="7106">MFVKKLKLGNLFQYYQLKSLKIGQMDYNSDFYLPSDKENSEAECDDYRINDEDDYCGFR</sequence>
<name>A0A9Q0NAN1_9DIPT</name>
<evidence type="ECO:0000313" key="1">
    <source>
        <dbReference type="EMBL" id="KAJ6646739.1"/>
    </source>
</evidence>
<accession>A0A9Q0NAN1</accession>
<comment type="caution">
    <text evidence="1">The sequence shown here is derived from an EMBL/GenBank/DDBJ whole genome shotgun (WGS) entry which is preliminary data.</text>
</comment>